<keyword evidence="1" id="KW-0812">Transmembrane</keyword>
<feature type="transmembrane region" description="Helical" evidence="1">
    <location>
        <begin position="29"/>
        <end position="45"/>
    </location>
</feature>
<accession>A0A162SY77</accession>
<evidence type="ECO:0000313" key="4">
    <source>
        <dbReference type="Proteomes" id="UP000185657"/>
    </source>
</evidence>
<reference evidence="2 5" key="2">
    <citation type="submission" date="2016-10" db="EMBL/GenBank/DDBJ databases">
        <title>Hydorgenophaga sp. LPB0072 isolated from gastropod.</title>
        <authorList>
            <person name="Kim E."/>
            <person name="Yi H."/>
        </authorList>
    </citation>
    <scope>NUCLEOTIDE SEQUENCE [LARGE SCALE GENOMIC DNA]</scope>
    <source>
        <strain evidence="2 5">LPB0072</strain>
    </source>
</reference>
<evidence type="ECO:0000256" key="1">
    <source>
        <dbReference type="SAM" id="Phobius"/>
    </source>
</evidence>
<protein>
    <submittedName>
        <fullName evidence="2">Uncharacterized protein</fullName>
    </submittedName>
</protein>
<evidence type="ECO:0000313" key="2">
    <source>
        <dbReference type="EMBL" id="AOW13348.1"/>
    </source>
</evidence>
<keyword evidence="1" id="KW-0472">Membrane</keyword>
<dbReference type="Proteomes" id="UP000185680">
    <property type="component" value="Chromosome"/>
</dbReference>
<dbReference type="EMBL" id="LVWD01000013">
    <property type="protein sequence ID" value="OAD41631.1"/>
    <property type="molecule type" value="Genomic_DNA"/>
</dbReference>
<keyword evidence="1" id="KW-1133">Transmembrane helix</keyword>
<dbReference type="KEGG" id="hyl:LPB072_11270"/>
<evidence type="ECO:0000313" key="3">
    <source>
        <dbReference type="EMBL" id="OAD41631.1"/>
    </source>
</evidence>
<dbReference type="Proteomes" id="UP000185657">
    <property type="component" value="Unassembled WGS sequence"/>
</dbReference>
<proteinExistence type="predicted"/>
<sequence length="59" mass="6271">MTASVLLMALGFDAVVLVAFTVMKLGSDPAIVAYALIGIAAVFGFERWDLSRWLVPAAD</sequence>
<reference evidence="3 4" key="1">
    <citation type="submission" date="2016-02" db="EMBL/GenBank/DDBJ databases">
        <title>Draft genome sequence of Hydrogenophaga sp. LPB0072.</title>
        <authorList>
            <person name="Shin S.-K."/>
            <person name="Yi H."/>
        </authorList>
    </citation>
    <scope>NUCLEOTIDE SEQUENCE [LARGE SCALE GENOMIC DNA]</scope>
    <source>
        <strain evidence="3 4">LPB0072</strain>
    </source>
</reference>
<name>A0A162SY77_9BURK</name>
<dbReference type="AlphaFoldDB" id="A0A162SY77"/>
<gene>
    <name evidence="2" type="ORF">LPB072_11270</name>
    <name evidence="3" type="ORF">LPB72_09890</name>
</gene>
<dbReference type="EMBL" id="CP017476">
    <property type="protein sequence ID" value="AOW13348.1"/>
    <property type="molecule type" value="Genomic_DNA"/>
</dbReference>
<organism evidence="2 5">
    <name type="scientific">Hydrogenophaga crassostreae</name>
    <dbReference type="NCBI Taxonomy" id="1763535"/>
    <lineage>
        <taxon>Bacteria</taxon>
        <taxon>Pseudomonadati</taxon>
        <taxon>Pseudomonadota</taxon>
        <taxon>Betaproteobacteria</taxon>
        <taxon>Burkholderiales</taxon>
        <taxon>Comamonadaceae</taxon>
        <taxon>Hydrogenophaga</taxon>
    </lineage>
</organism>
<evidence type="ECO:0000313" key="5">
    <source>
        <dbReference type="Proteomes" id="UP000185680"/>
    </source>
</evidence>
<dbReference type="STRING" id="1763535.LPB072_11270"/>
<keyword evidence="4" id="KW-1185">Reference proteome</keyword>